<accession>A0ABW5RFZ9</accession>
<evidence type="ECO:0000256" key="1">
    <source>
        <dbReference type="SAM" id="Coils"/>
    </source>
</evidence>
<name>A0ABW5RFZ9_9BACL</name>
<comment type="caution">
    <text evidence="2">The sequence shown here is derived from an EMBL/GenBank/DDBJ whole genome shotgun (WGS) entry which is preliminary data.</text>
</comment>
<evidence type="ECO:0008006" key="4">
    <source>
        <dbReference type="Google" id="ProtNLM"/>
    </source>
</evidence>
<evidence type="ECO:0000313" key="2">
    <source>
        <dbReference type="EMBL" id="MFD2672957.1"/>
    </source>
</evidence>
<dbReference type="SUPFAM" id="SSF52540">
    <property type="entry name" value="P-loop containing nucleoside triphosphate hydrolases"/>
    <property type="match status" value="1"/>
</dbReference>
<organism evidence="2 3">
    <name type="scientific">Marinicrinis sediminis</name>
    <dbReference type="NCBI Taxonomy" id="1652465"/>
    <lineage>
        <taxon>Bacteria</taxon>
        <taxon>Bacillati</taxon>
        <taxon>Bacillota</taxon>
        <taxon>Bacilli</taxon>
        <taxon>Bacillales</taxon>
        <taxon>Paenibacillaceae</taxon>
    </lineage>
</organism>
<gene>
    <name evidence="2" type="ORF">ACFSUC_15415</name>
</gene>
<reference evidence="3" key="1">
    <citation type="journal article" date="2019" name="Int. J. Syst. Evol. Microbiol.">
        <title>The Global Catalogue of Microorganisms (GCM) 10K type strain sequencing project: providing services to taxonomists for standard genome sequencing and annotation.</title>
        <authorList>
            <consortium name="The Broad Institute Genomics Platform"/>
            <consortium name="The Broad Institute Genome Sequencing Center for Infectious Disease"/>
            <person name="Wu L."/>
            <person name="Ma J."/>
        </authorList>
    </citation>
    <scope>NUCLEOTIDE SEQUENCE [LARGE SCALE GENOMIC DNA]</scope>
    <source>
        <strain evidence="3">KCTC 33676</strain>
    </source>
</reference>
<dbReference type="Gene3D" id="3.40.50.300">
    <property type="entry name" value="P-loop containing nucleotide triphosphate hydrolases"/>
    <property type="match status" value="1"/>
</dbReference>
<keyword evidence="1" id="KW-0175">Coiled coil</keyword>
<dbReference type="Proteomes" id="UP001597497">
    <property type="component" value="Unassembled WGS sequence"/>
</dbReference>
<keyword evidence="3" id="KW-1185">Reference proteome</keyword>
<feature type="coiled-coil region" evidence="1">
    <location>
        <begin position="316"/>
        <end position="364"/>
    </location>
</feature>
<dbReference type="EMBL" id="JBHUMM010000043">
    <property type="protein sequence ID" value="MFD2672957.1"/>
    <property type="molecule type" value="Genomic_DNA"/>
</dbReference>
<feature type="coiled-coil region" evidence="1">
    <location>
        <begin position="234"/>
        <end position="261"/>
    </location>
</feature>
<dbReference type="RefSeq" id="WP_379930516.1">
    <property type="nucleotide sequence ID" value="NZ_JBHUMM010000043.1"/>
</dbReference>
<dbReference type="InterPro" id="IPR027417">
    <property type="entry name" value="P-loop_NTPase"/>
</dbReference>
<protein>
    <recommendedName>
        <fullName evidence="4">Rad50/SbcC-type AAA domain-containing protein</fullName>
    </recommendedName>
</protein>
<evidence type="ECO:0000313" key="3">
    <source>
        <dbReference type="Proteomes" id="UP001597497"/>
    </source>
</evidence>
<proteinExistence type="predicted"/>
<sequence>MKRLLIKKLIVISDVEESSREISFDKGLNLIIGENKTGKSSLIKSIFHSFGCEMFFEDEWKKLIQKYMLYFDLGDKNYCIIREKKFFKIIRIRESSPLVLMETEYFHVFCGALMQEFEVSLDCLTTQGVEIPLTTPLLFRFQYIDQDLGWSKIGESFKNIKYIKNWKENTNKYVIGYQGEEYYKERRDQLIVKNMIQEYNIKLKYFNELLKAIQSQTQILDNNQDESYTYNHHMKVVFSELDELERRKIKIEDEASILKNAMYEKNLQLTIVRAYIKELDRDHEFALNQEDDIICPTCGMVHKNTLFDRLGIVKDIQSGNELIKQIRNELKVLEATVVQLSQEKNELNKRYAILKKRVEHSKESASIANTYRNEGKQELVLTGKIERDKINNSILEEERKAKIIEGNIKELNSSKRKKQILTSFKTIFEKVLDELNVPLHTVELRDFVQKLTKTGSEGPRIIYAYHVSLYLYNLNRMASPFNFLVIDTPNQQGQDWKNLKSIDEVLGLLLDRRGQVIIGTERDTGYEEHASKVIRLLEERKTLEKKDYKKHKGLFAEFDILPIST</sequence>